<evidence type="ECO:0000313" key="2">
    <source>
        <dbReference type="Proteomes" id="UP001320706"/>
    </source>
</evidence>
<evidence type="ECO:0000313" key="1">
    <source>
        <dbReference type="EMBL" id="KAK8211515.1"/>
    </source>
</evidence>
<accession>A0ACC3SFU6</accession>
<reference evidence="1" key="1">
    <citation type="submission" date="2024-02" db="EMBL/GenBank/DDBJ databases">
        <title>Metagenome Assembled Genome of Zalaria obscura JY119.</title>
        <authorList>
            <person name="Vighnesh L."/>
            <person name="Jagadeeshwari U."/>
            <person name="Venkata Ramana C."/>
            <person name="Sasikala C."/>
        </authorList>
    </citation>
    <scope>NUCLEOTIDE SEQUENCE</scope>
    <source>
        <strain evidence="1">JY119</strain>
    </source>
</reference>
<dbReference type="EMBL" id="JAMKPW020000013">
    <property type="protein sequence ID" value="KAK8211515.1"/>
    <property type="molecule type" value="Genomic_DNA"/>
</dbReference>
<protein>
    <submittedName>
        <fullName evidence="1">Clathrin associated protein complex large subunit</fullName>
    </submittedName>
</protein>
<keyword evidence="2" id="KW-1185">Reference proteome</keyword>
<gene>
    <name evidence="1" type="primary">APL4</name>
    <name evidence="1" type="ORF">M8818_003168</name>
</gene>
<organism evidence="1 2">
    <name type="scientific">Zalaria obscura</name>
    <dbReference type="NCBI Taxonomy" id="2024903"/>
    <lineage>
        <taxon>Eukaryota</taxon>
        <taxon>Fungi</taxon>
        <taxon>Dikarya</taxon>
        <taxon>Ascomycota</taxon>
        <taxon>Pezizomycotina</taxon>
        <taxon>Dothideomycetes</taxon>
        <taxon>Dothideomycetidae</taxon>
        <taxon>Dothideales</taxon>
        <taxon>Zalariaceae</taxon>
        <taxon>Zalaria</taxon>
    </lineage>
</organism>
<sequence length="761" mass="82897">MLLLDENQEVLTLVTNSLKNDLNHSNQYVVGLALCTLGNIASVEMSRDLFPEVETIISSSNPYIRRKAALCAMKICRKVPDLQEHFLDKAKLLLNDRNHGVLLCGLTLVTSMCESDEEEGGEMGVVDTFRPLVPALVKILKGLSSSGYAPEHDVTGITDPFLQVKILQLLRVLGRGDSHVSEQINDILAQVATNTDSSKNVGNSILYEAVLTILDIEADSGLRVLGVNILGKFLTNRDNNIRYVALNTLIKVVAVEPNAVQRHRNTILDCLRDPDISIRRRALDLSFTLINEGNVRVLIRELLSFLEIADTEFKPIMTSQIGIAADRYAPNKRWHIDTMLRVLKLAGNHVKEQILSSFVRLIATTPELQTYSVQKLYASLKDDISQEGLNLAGAWVIGEYGDALLRGGQYEEEELVKEVRESDIVDLFNSILNSSYAGQVVTEYIITSAMKLTTRLSDPAQVERLRRLLLAHQTNLNVEIQQRAVEYGNLFGYDAVRRGVLEHMPPPEIREEQRVLGQATKKKTTKAPSKKKPSQVTEQDMLLDLMGDSGMPVADISSTVNGQQHNADLLADILGGGASISSPPPQTVSPAPGAGAPAHSNMASIMDLFDTPSTSSTPAPSAPARPASAANDLFSGMTSPPPQPTGQTPTHAAFNKDGLVVTFQVQRNASAVQVIAKFRNNDAFEHLSGVGLQAAVPKSQRLQLQAISSSEIGGGAEATQQMRVVSVQGPPPARLRLRLKISYGKGGQAPVTEQVDWSEPA</sequence>
<proteinExistence type="predicted"/>
<name>A0ACC3SFU6_9PEZI</name>
<comment type="caution">
    <text evidence="1">The sequence shown here is derived from an EMBL/GenBank/DDBJ whole genome shotgun (WGS) entry which is preliminary data.</text>
</comment>
<dbReference type="Proteomes" id="UP001320706">
    <property type="component" value="Unassembled WGS sequence"/>
</dbReference>